<name>A0ABV2JKQ5_9STRE</name>
<accession>A0ABV2JKQ5</accession>
<feature type="transmembrane region" description="Helical" evidence="1">
    <location>
        <begin position="12"/>
        <end position="35"/>
    </location>
</feature>
<organism evidence="2 3">
    <name type="scientific">Streptococcus gallinaceus</name>
    <dbReference type="NCBI Taxonomy" id="165758"/>
    <lineage>
        <taxon>Bacteria</taxon>
        <taxon>Bacillati</taxon>
        <taxon>Bacillota</taxon>
        <taxon>Bacilli</taxon>
        <taxon>Lactobacillales</taxon>
        <taxon>Streptococcaceae</taxon>
        <taxon>Streptococcus</taxon>
    </lineage>
</organism>
<reference evidence="2 3" key="1">
    <citation type="submission" date="2024-06" db="EMBL/GenBank/DDBJ databases">
        <title>Genomic Encyclopedia of Type Strains, Phase IV (KMG-IV): sequencing the most valuable type-strain genomes for metagenomic binning, comparative biology and taxonomic classification.</title>
        <authorList>
            <person name="Goeker M."/>
        </authorList>
    </citation>
    <scope>NUCLEOTIDE SEQUENCE [LARGE SCALE GENOMIC DNA]</scope>
    <source>
        <strain evidence="2 3">DSM 15349</strain>
    </source>
</reference>
<protein>
    <submittedName>
        <fullName evidence="2">Multidrug efflux pump subunit AcrB</fullName>
    </submittedName>
</protein>
<keyword evidence="3" id="KW-1185">Reference proteome</keyword>
<gene>
    <name evidence="2" type="ORF">ABID27_000577</name>
</gene>
<dbReference type="Proteomes" id="UP001549055">
    <property type="component" value="Unassembled WGS sequence"/>
</dbReference>
<evidence type="ECO:0000256" key="1">
    <source>
        <dbReference type="SAM" id="Phobius"/>
    </source>
</evidence>
<evidence type="ECO:0000313" key="2">
    <source>
        <dbReference type="EMBL" id="MET3643955.1"/>
    </source>
</evidence>
<keyword evidence="1" id="KW-0812">Transmembrane</keyword>
<keyword evidence="1" id="KW-1133">Transmembrane helix</keyword>
<proteinExistence type="predicted"/>
<dbReference type="RefSeq" id="WP_354280121.1">
    <property type="nucleotide sequence ID" value="NZ_JBEPMK010000002.1"/>
</dbReference>
<evidence type="ECO:0000313" key="3">
    <source>
        <dbReference type="Proteomes" id="UP001549055"/>
    </source>
</evidence>
<comment type="caution">
    <text evidence="2">The sequence shown here is derived from an EMBL/GenBank/DDBJ whole genome shotgun (WGS) entry which is preliminary data.</text>
</comment>
<sequence length="59" mass="6859">MFKKNPERTQFYYLAAIVLLLSLVIKNTILSLDFIQKLSDFNYQFIQSILTLVIGIFAT</sequence>
<dbReference type="EMBL" id="JBEPMK010000002">
    <property type="protein sequence ID" value="MET3643955.1"/>
    <property type="molecule type" value="Genomic_DNA"/>
</dbReference>
<keyword evidence="1" id="KW-0472">Membrane</keyword>